<proteinExistence type="inferred from homology"/>
<organism evidence="8 9">
    <name type="scientific">Dinothrombium tinctorium</name>
    <dbReference type="NCBI Taxonomy" id="1965070"/>
    <lineage>
        <taxon>Eukaryota</taxon>
        <taxon>Metazoa</taxon>
        <taxon>Ecdysozoa</taxon>
        <taxon>Arthropoda</taxon>
        <taxon>Chelicerata</taxon>
        <taxon>Arachnida</taxon>
        <taxon>Acari</taxon>
        <taxon>Acariformes</taxon>
        <taxon>Trombidiformes</taxon>
        <taxon>Prostigmata</taxon>
        <taxon>Anystina</taxon>
        <taxon>Parasitengona</taxon>
        <taxon>Trombidioidea</taxon>
        <taxon>Trombidiidae</taxon>
        <taxon>Dinothrombium</taxon>
    </lineage>
</organism>
<evidence type="ECO:0000256" key="3">
    <source>
        <dbReference type="PROSITE-ProRule" id="PRU00192"/>
    </source>
</evidence>
<evidence type="ECO:0000313" key="9">
    <source>
        <dbReference type="Proteomes" id="UP000285301"/>
    </source>
</evidence>
<feature type="domain" description="Protein kinase" evidence="5">
    <location>
        <begin position="1"/>
        <end position="248"/>
    </location>
</feature>
<keyword evidence="2 3" id="KW-0728">SH3 domain</keyword>
<evidence type="ECO:0000313" key="8">
    <source>
        <dbReference type="EMBL" id="RWS06723.1"/>
    </source>
</evidence>
<evidence type="ECO:0000259" key="6">
    <source>
        <dbReference type="PROSITE" id="PS50052"/>
    </source>
</evidence>
<comment type="caution">
    <text evidence="8">The sequence shown here is derived from an EMBL/GenBank/DDBJ whole genome shotgun (WGS) entry which is preliminary data.</text>
</comment>
<dbReference type="InterPro" id="IPR027417">
    <property type="entry name" value="P-loop_NTPase"/>
</dbReference>
<feature type="non-terminal residue" evidence="8">
    <location>
        <position position="823"/>
    </location>
</feature>
<dbReference type="Pfam" id="PF00625">
    <property type="entry name" value="Guanylate_kin"/>
    <property type="match status" value="1"/>
</dbReference>
<dbReference type="GO" id="GO:0004672">
    <property type="term" value="F:protein kinase activity"/>
    <property type="evidence" value="ECO:0007669"/>
    <property type="project" value="InterPro"/>
</dbReference>
<reference evidence="8 9" key="1">
    <citation type="journal article" date="2018" name="Gigascience">
        <title>Genomes of trombidid mites reveal novel predicted allergens and laterally-transferred genes associated with secondary metabolism.</title>
        <authorList>
            <person name="Dong X."/>
            <person name="Chaisiri K."/>
            <person name="Xia D."/>
            <person name="Armstrong S.D."/>
            <person name="Fang Y."/>
            <person name="Donnelly M.J."/>
            <person name="Kadowaki T."/>
            <person name="McGarry J.W."/>
            <person name="Darby A.C."/>
            <person name="Makepeace B.L."/>
        </authorList>
    </citation>
    <scope>NUCLEOTIDE SEQUENCE [LARGE SCALE GENOMIC DNA]</scope>
    <source>
        <strain evidence="8">UoL-WK</strain>
    </source>
</reference>
<feature type="domain" description="SH3" evidence="4">
    <location>
        <begin position="507"/>
        <end position="577"/>
    </location>
</feature>
<dbReference type="InterPro" id="IPR050716">
    <property type="entry name" value="MAGUK"/>
</dbReference>
<dbReference type="PANTHER" id="PTHR23122">
    <property type="entry name" value="MEMBRANE-ASSOCIATED GUANYLATE KINASE MAGUK"/>
    <property type="match status" value="1"/>
</dbReference>
<feature type="domain" description="PDZ" evidence="7">
    <location>
        <begin position="419"/>
        <end position="500"/>
    </location>
</feature>
<dbReference type="SMART" id="SM00228">
    <property type="entry name" value="PDZ"/>
    <property type="match status" value="1"/>
</dbReference>
<dbReference type="CDD" id="cd11862">
    <property type="entry name" value="SH3_MPP"/>
    <property type="match status" value="1"/>
</dbReference>
<dbReference type="InterPro" id="IPR008144">
    <property type="entry name" value="Guanylate_kin-like_dom"/>
</dbReference>
<sequence>GRFNAVYECIHRQSGIKYIVKIINCNKVREEKINLDNEETRIQTLKLLSMKHKYCCQLIETYSLSNGLLFTVNDYIYGRNIIQEIVERAKDGFIYSENVVSYYFRQILDALIYCQSLGIIHGNLSPSSIMVNTHLSSCPVKIVGFGYSIIGCIPDSRTNYYVAPESKSVLSKDCDVWSVGALLYTLLSGYWMSPIKNNDSYEKLKKDISFARNWCQISESAKDLVKSLLNISPNKRMELKEAREHMWIKERDSFVSKNHLSHTVASLRRCHRIRILLKKIEESFLTFDEENDTETDCPTINIMQTLINTCTANYGEDLISEETKMFLSLFAKYKDAKLVLVPELHSSALQSFNEIISSLPDGNILKQLLLSPHFINLFRIQNMVVNDIFTKKLETQEDENGVQEEELNIFNDAMPRVKLIQFEKNSNEAMGITLKLDENGRCIVSRIMIGGLIFRQATLNVGDEIIEINGRQVSGESIENLQRVLRDASGQVSFKIIPSKSRCNIKQCAIYIRAQFDFNPINDPLIPCPAQQLGLEFKVGDILKVINKDDYYWWQAIKENDKKIGLIPSPQLREWKISIENSEFDDEKAKKGCKNIKQKLLKGVQLKKKKVLTLYKLKTEIPCYEEVIKIPCYKRKTLVLIGAHGVGRRHIKNTLICNHPELYSYPIPHTTRLARKGEENGKHYFFVSEEQMLIDIMNNEYLEYGTHEGSFYGTKLQTIKDIILVEEKIAILDIEPQSLLLLRNGTFAPFVVFISAPNIISSIENDTSLCRLSRESDYIQNNFKHYFDLIVVNNDIEETAKKVEKAFAFFNSNSQWIPVSWIY</sequence>
<dbReference type="InterPro" id="IPR011009">
    <property type="entry name" value="Kinase-like_dom_sf"/>
</dbReference>
<keyword evidence="9" id="KW-1185">Reference proteome</keyword>
<dbReference type="PROSITE" id="PS50052">
    <property type="entry name" value="GUANYLATE_KINASE_2"/>
    <property type="match status" value="1"/>
</dbReference>
<dbReference type="PROSITE" id="PS50002">
    <property type="entry name" value="SH3"/>
    <property type="match status" value="1"/>
</dbReference>
<evidence type="ECO:0000256" key="2">
    <source>
        <dbReference type="ARBA" id="ARBA00022443"/>
    </source>
</evidence>
<dbReference type="PROSITE" id="PS50011">
    <property type="entry name" value="PROTEIN_KINASE_DOM"/>
    <property type="match status" value="1"/>
</dbReference>
<dbReference type="PROSITE" id="PS50106">
    <property type="entry name" value="PDZ"/>
    <property type="match status" value="1"/>
</dbReference>
<dbReference type="SUPFAM" id="SSF50044">
    <property type="entry name" value="SH3-domain"/>
    <property type="match status" value="1"/>
</dbReference>
<dbReference type="SMART" id="SM00072">
    <property type="entry name" value="GuKc"/>
    <property type="match status" value="1"/>
</dbReference>
<dbReference type="GO" id="GO:0005524">
    <property type="term" value="F:ATP binding"/>
    <property type="evidence" value="ECO:0007669"/>
    <property type="project" value="InterPro"/>
</dbReference>
<dbReference type="SMART" id="SM00326">
    <property type="entry name" value="SH3"/>
    <property type="match status" value="1"/>
</dbReference>
<dbReference type="OrthoDB" id="336747at2759"/>
<dbReference type="PROSITE" id="PS00856">
    <property type="entry name" value="GUANYLATE_KINASE_1"/>
    <property type="match status" value="1"/>
</dbReference>
<comment type="similarity">
    <text evidence="1">Belongs to the MAGUK family.</text>
</comment>
<dbReference type="SUPFAM" id="SSF50156">
    <property type="entry name" value="PDZ domain-like"/>
    <property type="match status" value="1"/>
</dbReference>
<dbReference type="Pfam" id="PF00069">
    <property type="entry name" value="Pkinase"/>
    <property type="match status" value="1"/>
</dbReference>
<dbReference type="Gene3D" id="2.30.30.40">
    <property type="entry name" value="SH3 Domains"/>
    <property type="match status" value="1"/>
</dbReference>
<dbReference type="Proteomes" id="UP000285301">
    <property type="component" value="Unassembled WGS sequence"/>
</dbReference>
<dbReference type="EMBL" id="NCKU01003923">
    <property type="protein sequence ID" value="RWS06723.1"/>
    <property type="molecule type" value="Genomic_DNA"/>
</dbReference>
<dbReference type="InterPro" id="IPR001478">
    <property type="entry name" value="PDZ"/>
</dbReference>
<dbReference type="InterPro" id="IPR008145">
    <property type="entry name" value="GK/Ca_channel_bsu"/>
</dbReference>
<dbReference type="SUPFAM" id="SSF56112">
    <property type="entry name" value="Protein kinase-like (PK-like)"/>
    <property type="match status" value="1"/>
</dbReference>
<dbReference type="Gene3D" id="2.30.42.10">
    <property type="match status" value="1"/>
</dbReference>
<name>A0A3S3P2L2_9ACAR</name>
<evidence type="ECO:0000259" key="5">
    <source>
        <dbReference type="PROSITE" id="PS50011"/>
    </source>
</evidence>
<dbReference type="InterPro" id="IPR036028">
    <property type="entry name" value="SH3-like_dom_sf"/>
</dbReference>
<feature type="non-terminal residue" evidence="8">
    <location>
        <position position="1"/>
    </location>
</feature>
<gene>
    <name evidence="8" type="ORF">B4U79_09986</name>
</gene>
<evidence type="ECO:0000259" key="7">
    <source>
        <dbReference type="PROSITE" id="PS50106"/>
    </source>
</evidence>
<dbReference type="Pfam" id="PF00595">
    <property type="entry name" value="PDZ"/>
    <property type="match status" value="1"/>
</dbReference>
<protein>
    <submittedName>
        <fullName evidence="8">Peripheral plasma membrane protein CASK-like isoform X8</fullName>
    </submittedName>
</protein>
<dbReference type="InterPro" id="IPR020590">
    <property type="entry name" value="Guanylate_kinase_CS"/>
</dbReference>
<feature type="domain" description="Guanylate kinase-like" evidence="6">
    <location>
        <begin position="635"/>
        <end position="808"/>
    </location>
</feature>
<dbReference type="InterPro" id="IPR001452">
    <property type="entry name" value="SH3_domain"/>
</dbReference>
<dbReference type="FunFam" id="3.30.63.10:FF:000002">
    <property type="entry name" value="Guanylate kinase 1"/>
    <property type="match status" value="1"/>
</dbReference>
<dbReference type="InterPro" id="IPR036034">
    <property type="entry name" value="PDZ_sf"/>
</dbReference>
<dbReference type="SMART" id="SM00220">
    <property type="entry name" value="S_TKc"/>
    <property type="match status" value="1"/>
</dbReference>
<evidence type="ECO:0000256" key="1">
    <source>
        <dbReference type="ARBA" id="ARBA00007014"/>
    </source>
</evidence>
<dbReference type="InterPro" id="IPR000719">
    <property type="entry name" value="Prot_kinase_dom"/>
</dbReference>
<dbReference type="SUPFAM" id="SSF52540">
    <property type="entry name" value="P-loop containing nucleoside triphosphate hydrolases"/>
    <property type="match status" value="1"/>
</dbReference>
<dbReference type="STRING" id="1965070.A0A3S3P2L2"/>
<evidence type="ECO:0000259" key="4">
    <source>
        <dbReference type="PROSITE" id="PS50002"/>
    </source>
</evidence>
<dbReference type="Gene3D" id="3.30.200.20">
    <property type="entry name" value="Phosphorylase Kinase, domain 1"/>
    <property type="match status" value="1"/>
</dbReference>
<dbReference type="Gene3D" id="1.10.510.10">
    <property type="entry name" value="Transferase(Phosphotransferase) domain 1"/>
    <property type="match status" value="1"/>
</dbReference>
<accession>A0A3S3P2L2</accession>
<dbReference type="AlphaFoldDB" id="A0A3S3P2L2"/>
<dbReference type="Pfam" id="PF00018">
    <property type="entry name" value="SH3_1"/>
    <property type="match status" value="1"/>
</dbReference>
<dbReference type="Gene3D" id="3.40.50.300">
    <property type="entry name" value="P-loop containing nucleotide triphosphate hydrolases"/>
    <property type="match status" value="1"/>
</dbReference>